<keyword evidence="5" id="KW-0711">Selenium</keyword>
<dbReference type="AlphaFoldDB" id="A0A6J2TU86"/>
<proteinExistence type="predicted"/>
<dbReference type="InterPro" id="IPR036921">
    <property type="entry name" value="PurM-like_N_sf"/>
</dbReference>
<dbReference type="Pfam" id="PF00586">
    <property type="entry name" value="AIRS"/>
    <property type="match status" value="1"/>
</dbReference>
<name>A0A6J2TU86_DROLE</name>
<dbReference type="GO" id="GO:0005524">
    <property type="term" value="F:ATP binding"/>
    <property type="evidence" value="ECO:0007669"/>
    <property type="project" value="UniProtKB-KW"/>
</dbReference>
<evidence type="ECO:0000313" key="8">
    <source>
        <dbReference type="Proteomes" id="UP000504634"/>
    </source>
</evidence>
<evidence type="ECO:0000259" key="7">
    <source>
        <dbReference type="Pfam" id="PF02769"/>
    </source>
</evidence>
<organism evidence="8 9">
    <name type="scientific">Drosophila lebanonensis</name>
    <name type="common">Fruit fly</name>
    <name type="synonym">Scaptodrosophila lebanonensis</name>
    <dbReference type="NCBI Taxonomy" id="7225"/>
    <lineage>
        <taxon>Eukaryota</taxon>
        <taxon>Metazoa</taxon>
        <taxon>Ecdysozoa</taxon>
        <taxon>Arthropoda</taxon>
        <taxon>Hexapoda</taxon>
        <taxon>Insecta</taxon>
        <taxon>Pterygota</taxon>
        <taxon>Neoptera</taxon>
        <taxon>Endopterygota</taxon>
        <taxon>Diptera</taxon>
        <taxon>Brachycera</taxon>
        <taxon>Muscomorpha</taxon>
        <taxon>Ephydroidea</taxon>
        <taxon>Drosophilidae</taxon>
        <taxon>Scaptodrosophila</taxon>
    </lineage>
</organism>
<evidence type="ECO:0000256" key="3">
    <source>
        <dbReference type="ARBA" id="ARBA00022777"/>
    </source>
</evidence>
<dbReference type="OrthoDB" id="409395at2759"/>
<dbReference type="Gene3D" id="3.90.650.10">
    <property type="entry name" value="PurM-like C-terminal domain"/>
    <property type="match status" value="1"/>
</dbReference>
<evidence type="ECO:0000313" key="9">
    <source>
        <dbReference type="RefSeq" id="XP_030379649.1"/>
    </source>
</evidence>
<keyword evidence="2" id="KW-0547">Nucleotide-binding</keyword>
<reference evidence="9" key="1">
    <citation type="submission" date="2025-08" db="UniProtKB">
        <authorList>
            <consortium name="RefSeq"/>
        </authorList>
    </citation>
    <scope>IDENTIFICATION</scope>
    <source>
        <strain evidence="9">11010-0011.00</strain>
        <tissue evidence="9">Whole body</tissue>
    </source>
</reference>
<dbReference type="GO" id="GO:0004756">
    <property type="term" value="F:selenide, water dikinase activity"/>
    <property type="evidence" value="ECO:0007669"/>
    <property type="project" value="TreeGrafter"/>
</dbReference>
<dbReference type="Pfam" id="PF02769">
    <property type="entry name" value="AIRS_C"/>
    <property type="match status" value="1"/>
</dbReference>
<dbReference type="GO" id="GO:0016260">
    <property type="term" value="P:selenocysteine biosynthetic process"/>
    <property type="evidence" value="ECO:0007669"/>
    <property type="project" value="TreeGrafter"/>
</dbReference>
<feature type="domain" description="PurM-like N-terminal" evidence="6">
    <location>
        <begin position="92"/>
        <end position="198"/>
    </location>
</feature>
<dbReference type="PANTHER" id="PTHR10256">
    <property type="entry name" value="SELENIDE, WATER DIKINASE"/>
    <property type="match status" value="1"/>
</dbReference>
<evidence type="ECO:0000259" key="6">
    <source>
        <dbReference type="Pfam" id="PF00586"/>
    </source>
</evidence>
<dbReference type="GeneID" id="115627896"/>
<dbReference type="SUPFAM" id="SSF56042">
    <property type="entry name" value="PurM C-terminal domain-like"/>
    <property type="match status" value="1"/>
</dbReference>
<feature type="domain" description="PurM-like C-terminal" evidence="7">
    <location>
        <begin position="217"/>
        <end position="384"/>
    </location>
</feature>
<dbReference type="InterPro" id="IPR036676">
    <property type="entry name" value="PurM-like_C_sf"/>
</dbReference>
<keyword evidence="1" id="KW-0808">Transferase</keyword>
<keyword evidence="4" id="KW-0067">ATP-binding</keyword>
<dbReference type="CDD" id="cd02195">
    <property type="entry name" value="SelD"/>
    <property type="match status" value="1"/>
</dbReference>
<sequence length="400" mass="43548">MTNQAASTSKAAFLKLLCLTSDNDKMEVLRPFNPTAYGLNATFRLTRFSDAKGTVCKVSQGVLAKLLSPLRAAGPTANLKTKYADQRRFGIGTDCSVTPLRYGVSLVETTDLCYPIIDDPYMMGKIACANVLSDLYAMGVIECDNMLMLLTVSTKMTEKERDIVMPMIMRGFKDTASEAGTKIGGGQTIVNPFCTIGGVASAVCYPDEYIKPDNIMVGDVIVLTKPLGTLVAMIAHQWLDQPENWGRIRKVVSQEDVRRAYHQALNSMARLSRTAARLMHKYNAHGATDITGFGILGHAQALAAIQMQEVSLIIHNLPVIAKMADVAKACGDLFKLQEGHSPEVSGGLLICFSRDDAIEYCKEILDLEGAQAWIVGVVDKGNKTAQIIDNPNIFESLSKQ</sequence>
<gene>
    <name evidence="9" type="primary">LOC115627896</name>
</gene>
<dbReference type="GO" id="GO:0005737">
    <property type="term" value="C:cytoplasm"/>
    <property type="evidence" value="ECO:0007669"/>
    <property type="project" value="TreeGrafter"/>
</dbReference>
<evidence type="ECO:0000256" key="4">
    <source>
        <dbReference type="ARBA" id="ARBA00022840"/>
    </source>
</evidence>
<dbReference type="InterPro" id="IPR004536">
    <property type="entry name" value="SPS/SelD"/>
</dbReference>
<evidence type="ECO:0000256" key="5">
    <source>
        <dbReference type="ARBA" id="ARBA00023266"/>
    </source>
</evidence>
<keyword evidence="3" id="KW-0418">Kinase</keyword>
<accession>A0A6J2TU86</accession>
<dbReference type="RefSeq" id="XP_030379649.1">
    <property type="nucleotide sequence ID" value="XM_030523789.1"/>
</dbReference>
<dbReference type="Proteomes" id="UP000504634">
    <property type="component" value="Unplaced"/>
</dbReference>
<dbReference type="FunFam" id="3.90.650.10:FF:000010">
    <property type="entry name" value="Selenide, water dikinase"/>
    <property type="match status" value="1"/>
</dbReference>
<dbReference type="InterPro" id="IPR016188">
    <property type="entry name" value="PurM-like_N"/>
</dbReference>
<dbReference type="SUPFAM" id="SSF55326">
    <property type="entry name" value="PurM N-terminal domain-like"/>
    <property type="match status" value="1"/>
</dbReference>
<keyword evidence="8" id="KW-1185">Reference proteome</keyword>
<protein>
    <submittedName>
        <fullName evidence="9">Selenide, water dikinase-like</fullName>
    </submittedName>
</protein>
<dbReference type="Gene3D" id="3.30.1330.10">
    <property type="entry name" value="PurM-like, N-terminal domain"/>
    <property type="match status" value="1"/>
</dbReference>
<evidence type="ECO:0000256" key="1">
    <source>
        <dbReference type="ARBA" id="ARBA00022679"/>
    </source>
</evidence>
<evidence type="ECO:0000256" key="2">
    <source>
        <dbReference type="ARBA" id="ARBA00022741"/>
    </source>
</evidence>
<dbReference type="PANTHER" id="PTHR10256:SF0">
    <property type="entry name" value="INACTIVE SELENIDE, WATER DIKINASE-LIKE PROTEIN-RELATED"/>
    <property type="match status" value="1"/>
</dbReference>
<dbReference type="NCBIfam" id="TIGR00476">
    <property type="entry name" value="selD"/>
    <property type="match status" value="1"/>
</dbReference>
<dbReference type="InterPro" id="IPR010918">
    <property type="entry name" value="PurM-like_C_dom"/>
</dbReference>
<dbReference type="PIRSF" id="PIRSF036407">
    <property type="entry name" value="Selenphspht_syn"/>
    <property type="match status" value="1"/>
</dbReference>